<dbReference type="GO" id="GO:0008270">
    <property type="term" value="F:zinc ion binding"/>
    <property type="evidence" value="ECO:0007669"/>
    <property type="project" value="UniProtKB-KW"/>
</dbReference>
<comment type="caution">
    <text evidence="8">The sequence shown here is derived from an EMBL/GenBank/DDBJ whole genome shotgun (WGS) entry which is preliminary data.</text>
</comment>
<evidence type="ECO:0000256" key="4">
    <source>
        <dbReference type="ARBA" id="ARBA00022833"/>
    </source>
</evidence>
<evidence type="ECO:0000256" key="6">
    <source>
        <dbReference type="SAM" id="MobiDB-lite"/>
    </source>
</evidence>
<dbReference type="GO" id="GO:0000977">
    <property type="term" value="F:RNA polymerase II transcription regulatory region sequence-specific DNA binding"/>
    <property type="evidence" value="ECO:0007669"/>
    <property type="project" value="TreeGrafter"/>
</dbReference>
<proteinExistence type="predicted"/>
<evidence type="ECO:0000259" key="7">
    <source>
        <dbReference type="PROSITE" id="PS50157"/>
    </source>
</evidence>
<protein>
    <recommendedName>
        <fullName evidence="7">C2H2-type domain-containing protein</fullName>
    </recommendedName>
</protein>
<evidence type="ECO:0000256" key="5">
    <source>
        <dbReference type="PROSITE-ProRule" id="PRU00042"/>
    </source>
</evidence>
<sequence>MGDESSSSTKDDKQKLVRCIEWLQKQNNEDTEKLENKNDIQFIIQTHAARKNFLLAVAEDEATVPAGVNESSLEPQNVSRYKLRVANLQMECEWQSCRLVVKDYDKYQKHVLNHSSDVHVIEKDSGVEYVCLWDVCGHKTSDFNEMVRHLNYHAYHGKLLAIGFNGRATLKLAPCKKDSSKRNQIPPQVNDYNCLWVGCEENAKYNSIQLFLDHVKVHTNYSDGILCSWAGCGAVFPRKEMLTAHVRSHTGERLIACYHCGQHFANNRKLSDHLRRQNVYPNTPYVCELCGTRCATEYLLGEHTRQHISTYACTLCDMSATSPATLANHVRYRHLSRKDTRTHACPHCKYKAITKSDLRQHILTHKKKKKTGKSIKKERFSDEDNSDSDCYEVKKEKKGTSARKYACHLCPEKNMMIFSRGNRLTTHLVKEHGAQWSFGHSRFRYQMSEDGMYRLTTTRYESLEVSEKIMDGYTSPKVPLRNLGFKLKQVAGPTANTPRRFEIKFKNEDMEMKDDDDEMEVDKKPDKENNVEIMMCDVDEEGNIISSEVIDKSDLIPKLER</sequence>
<evidence type="ECO:0000256" key="2">
    <source>
        <dbReference type="ARBA" id="ARBA00022737"/>
    </source>
</evidence>
<feature type="domain" description="C2H2-type" evidence="7">
    <location>
        <begin position="225"/>
        <end position="254"/>
    </location>
</feature>
<dbReference type="GO" id="GO:0000981">
    <property type="term" value="F:DNA-binding transcription factor activity, RNA polymerase II-specific"/>
    <property type="evidence" value="ECO:0007669"/>
    <property type="project" value="TreeGrafter"/>
</dbReference>
<dbReference type="PANTHER" id="PTHR24409">
    <property type="entry name" value="ZINC FINGER PROTEIN 142"/>
    <property type="match status" value="1"/>
</dbReference>
<dbReference type="EMBL" id="JARGEI010000019">
    <property type="protein sequence ID" value="KAJ8714421.1"/>
    <property type="molecule type" value="Genomic_DNA"/>
</dbReference>
<keyword evidence="3 5" id="KW-0863">Zinc-finger</keyword>
<keyword evidence="2" id="KW-0677">Repeat</keyword>
<evidence type="ECO:0000256" key="3">
    <source>
        <dbReference type="ARBA" id="ARBA00022771"/>
    </source>
</evidence>
<dbReference type="PROSITE" id="PS50157">
    <property type="entry name" value="ZINC_FINGER_C2H2_2"/>
    <property type="match status" value="3"/>
</dbReference>
<accession>A0AAD7YFN9</accession>
<evidence type="ECO:0000313" key="9">
    <source>
        <dbReference type="Proteomes" id="UP001231518"/>
    </source>
</evidence>
<dbReference type="PANTHER" id="PTHR24409:SF295">
    <property type="entry name" value="AZ2-RELATED"/>
    <property type="match status" value="1"/>
</dbReference>
<feature type="domain" description="C2H2-type" evidence="7">
    <location>
        <begin position="343"/>
        <end position="370"/>
    </location>
</feature>
<dbReference type="SUPFAM" id="SSF57667">
    <property type="entry name" value="beta-beta-alpha zinc fingers"/>
    <property type="match status" value="2"/>
</dbReference>
<keyword evidence="4" id="KW-0862">Zinc</keyword>
<dbReference type="Gene3D" id="3.30.160.60">
    <property type="entry name" value="Classic Zinc Finger"/>
    <property type="match status" value="3"/>
</dbReference>
<feature type="domain" description="C2H2-type" evidence="7">
    <location>
        <begin position="311"/>
        <end position="339"/>
    </location>
</feature>
<dbReference type="Proteomes" id="UP001231518">
    <property type="component" value="Chromosome 13"/>
</dbReference>
<evidence type="ECO:0000313" key="8">
    <source>
        <dbReference type="EMBL" id="KAJ8714421.1"/>
    </source>
</evidence>
<name>A0AAD7YFN9_MYTSE</name>
<feature type="region of interest" description="Disordered" evidence="6">
    <location>
        <begin position="366"/>
        <end position="388"/>
    </location>
</feature>
<dbReference type="InterPro" id="IPR013087">
    <property type="entry name" value="Znf_C2H2_type"/>
</dbReference>
<dbReference type="PROSITE" id="PS00028">
    <property type="entry name" value="ZINC_FINGER_C2H2_1"/>
    <property type="match status" value="2"/>
</dbReference>
<dbReference type="Pfam" id="PF12874">
    <property type="entry name" value="zf-met"/>
    <property type="match status" value="1"/>
</dbReference>
<dbReference type="InterPro" id="IPR036236">
    <property type="entry name" value="Znf_C2H2_sf"/>
</dbReference>
<dbReference type="GO" id="GO:0005634">
    <property type="term" value="C:nucleus"/>
    <property type="evidence" value="ECO:0007669"/>
    <property type="project" value="TreeGrafter"/>
</dbReference>
<dbReference type="SMART" id="SM00355">
    <property type="entry name" value="ZnF_C2H2"/>
    <property type="match status" value="9"/>
</dbReference>
<keyword evidence="1" id="KW-0479">Metal-binding</keyword>
<gene>
    <name evidence="8" type="ORF">PYW07_002646</name>
</gene>
<dbReference type="AlphaFoldDB" id="A0AAD7YFN9"/>
<keyword evidence="9" id="KW-1185">Reference proteome</keyword>
<reference evidence="8" key="1">
    <citation type="submission" date="2023-03" db="EMBL/GenBank/DDBJ databases">
        <title>Chromosome-level genomes of two armyworms, Mythimna separata and Mythimna loreyi, provide insights into the biosynthesis and reception of sex pheromones.</title>
        <authorList>
            <person name="Zhao H."/>
        </authorList>
    </citation>
    <scope>NUCLEOTIDE SEQUENCE</scope>
    <source>
        <strain evidence="8">BeijingLab</strain>
        <tissue evidence="8">Pupa</tissue>
    </source>
</reference>
<organism evidence="8 9">
    <name type="scientific">Mythimna separata</name>
    <name type="common">Oriental armyworm</name>
    <name type="synonym">Pseudaletia separata</name>
    <dbReference type="NCBI Taxonomy" id="271217"/>
    <lineage>
        <taxon>Eukaryota</taxon>
        <taxon>Metazoa</taxon>
        <taxon>Ecdysozoa</taxon>
        <taxon>Arthropoda</taxon>
        <taxon>Hexapoda</taxon>
        <taxon>Insecta</taxon>
        <taxon>Pterygota</taxon>
        <taxon>Neoptera</taxon>
        <taxon>Endopterygota</taxon>
        <taxon>Lepidoptera</taxon>
        <taxon>Glossata</taxon>
        <taxon>Ditrysia</taxon>
        <taxon>Noctuoidea</taxon>
        <taxon>Noctuidae</taxon>
        <taxon>Noctuinae</taxon>
        <taxon>Hadenini</taxon>
        <taxon>Mythimna</taxon>
    </lineage>
</organism>
<dbReference type="Pfam" id="PF00096">
    <property type="entry name" value="zf-C2H2"/>
    <property type="match status" value="1"/>
</dbReference>
<evidence type="ECO:0000256" key="1">
    <source>
        <dbReference type="ARBA" id="ARBA00022723"/>
    </source>
</evidence>